<dbReference type="InterPro" id="IPR003660">
    <property type="entry name" value="HAMP_dom"/>
</dbReference>
<evidence type="ECO:0000256" key="3">
    <source>
        <dbReference type="PROSITE-ProRule" id="PRU00284"/>
    </source>
</evidence>
<dbReference type="SUPFAM" id="SSF58104">
    <property type="entry name" value="Methyl-accepting chemotaxis protein (MCP) signaling domain"/>
    <property type="match status" value="1"/>
</dbReference>
<feature type="domain" description="Methyl-accepting transducer" evidence="5">
    <location>
        <begin position="303"/>
        <end position="539"/>
    </location>
</feature>
<dbReference type="GO" id="GO:0016020">
    <property type="term" value="C:membrane"/>
    <property type="evidence" value="ECO:0007669"/>
    <property type="project" value="InterPro"/>
</dbReference>
<dbReference type="InterPro" id="IPR004089">
    <property type="entry name" value="MCPsignal_dom"/>
</dbReference>
<evidence type="ECO:0000259" key="5">
    <source>
        <dbReference type="PROSITE" id="PS50111"/>
    </source>
</evidence>
<protein>
    <submittedName>
        <fullName evidence="7">Methyl-accepting chemotaxis protein</fullName>
    </submittedName>
</protein>
<evidence type="ECO:0000256" key="2">
    <source>
        <dbReference type="ARBA" id="ARBA00029447"/>
    </source>
</evidence>
<dbReference type="Gene3D" id="6.10.340.10">
    <property type="match status" value="1"/>
</dbReference>
<keyword evidence="1 3" id="KW-0807">Transducer</keyword>
<accession>A0A6S6QRL3</accession>
<keyword evidence="4" id="KW-0472">Membrane</keyword>
<evidence type="ECO:0000313" key="7">
    <source>
        <dbReference type="EMBL" id="BCJ89912.1"/>
    </source>
</evidence>
<keyword evidence="4" id="KW-1133">Transmembrane helix</keyword>
<dbReference type="Pfam" id="PF00672">
    <property type="entry name" value="HAMP"/>
    <property type="match status" value="1"/>
</dbReference>
<gene>
    <name evidence="7" type="ORF">IZ6_06470</name>
</gene>
<proteinExistence type="inferred from homology"/>
<feature type="domain" description="HAMP" evidence="6">
    <location>
        <begin position="208"/>
        <end position="261"/>
    </location>
</feature>
<keyword evidence="4" id="KW-0812">Transmembrane</keyword>
<dbReference type="SMART" id="SM00304">
    <property type="entry name" value="HAMP"/>
    <property type="match status" value="1"/>
</dbReference>
<dbReference type="PANTHER" id="PTHR32089:SF112">
    <property type="entry name" value="LYSOZYME-LIKE PROTEIN-RELATED"/>
    <property type="match status" value="1"/>
</dbReference>
<reference evidence="7 8" key="1">
    <citation type="submission" date="2020-08" db="EMBL/GenBank/DDBJ databases">
        <title>Genome sequence of Rhizobiales bacterium strain IZ6.</title>
        <authorList>
            <person name="Nakai R."/>
            <person name="Naganuma T."/>
        </authorList>
    </citation>
    <scope>NUCLEOTIDE SEQUENCE [LARGE SCALE GENOMIC DNA]</scope>
    <source>
        <strain evidence="7 8">IZ6</strain>
    </source>
</reference>
<evidence type="ECO:0000256" key="1">
    <source>
        <dbReference type="ARBA" id="ARBA00023224"/>
    </source>
</evidence>
<evidence type="ECO:0000256" key="4">
    <source>
        <dbReference type="SAM" id="Phobius"/>
    </source>
</evidence>
<evidence type="ECO:0000259" key="6">
    <source>
        <dbReference type="PROSITE" id="PS50885"/>
    </source>
</evidence>
<dbReference type="CDD" id="cd06225">
    <property type="entry name" value="HAMP"/>
    <property type="match status" value="1"/>
</dbReference>
<feature type="transmembrane region" description="Helical" evidence="4">
    <location>
        <begin position="183"/>
        <end position="207"/>
    </location>
</feature>
<dbReference type="Proteomes" id="UP000515317">
    <property type="component" value="Chromosome"/>
</dbReference>
<dbReference type="PANTHER" id="PTHR32089">
    <property type="entry name" value="METHYL-ACCEPTING CHEMOTAXIS PROTEIN MCPB"/>
    <property type="match status" value="1"/>
</dbReference>
<dbReference type="PROSITE" id="PS50111">
    <property type="entry name" value="CHEMOTAXIS_TRANSDUC_2"/>
    <property type="match status" value="1"/>
</dbReference>
<dbReference type="GO" id="GO:0007165">
    <property type="term" value="P:signal transduction"/>
    <property type="evidence" value="ECO:0007669"/>
    <property type="project" value="UniProtKB-KW"/>
</dbReference>
<dbReference type="RefSeq" id="WP_222876583.1">
    <property type="nucleotide sequence ID" value="NZ_AP023361.1"/>
</dbReference>
<dbReference type="Gene3D" id="1.10.287.950">
    <property type="entry name" value="Methyl-accepting chemotaxis protein"/>
    <property type="match status" value="1"/>
</dbReference>
<dbReference type="Pfam" id="PF00015">
    <property type="entry name" value="MCPsignal"/>
    <property type="match status" value="1"/>
</dbReference>
<dbReference type="SMART" id="SM00283">
    <property type="entry name" value="MA"/>
    <property type="match status" value="1"/>
</dbReference>
<dbReference type="KEGG" id="tso:IZ6_06470"/>
<dbReference type="PROSITE" id="PS50885">
    <property type="entry name" value="HAMP"/>
    <property type="match status" value="1"/>
</dbReference>
<dbReference type="AlphaFoldDB" id="A0A6S6QRL3"/>
<organism evidence="7 8">
    <name type="scientific">Terrihabitans soli</name>
    <dbReference type="NCBI Taxonomy" id="708113"/>
    <lineage>
        <taxon>Bacteria</taxon>
        <taxon>Pseudomonadati</taxon>
        <taxon>Pseudomonadota</taxon>
        <taxon>Alphaproteobacteria</taxon>
        <taxon>Hyphomicrobiales</taxon>
        <taxon>Terrihabitans</taxon>
    </lineage>
</organism>
<comment type="similarity">
    <text evidence="2">Belongs to the methyl-accepting chemotaxis (MCP) protein family.</text>
</comment>
<name>A0A6S6QRL3_9HYPH</name>
<keyword evidence="8" id="KW-1185">Reference proteome</keyword>
<dbReference type="EMBL" id="AP023361">
    <property type="protein sequence ID" value="BCJ89912.1"/>
    <property type="molecule type" value="Genomic_DNA"/>
</dbReference>
<evidence type="ECO:0000313" key="8">
    <source>
        <dbReference type="Proteomes" id="UP000515317"/>
    </source>
</evidence>
<sequence length="559" mass="58460">MKFSTTSKIACAVLIAGVIATAATSYMALRTLKIGSPLYAQIILGKDLLADILPPPEYIIESYLEATLAFQDPATADARSKRIAVLKGEYDTRHAYWIPQEFDDAIRDTLIVGAHGPAVQFYDLAEKEFFPALAKGDMGAATVAYKGMSEAYAAHRAKIDEIVKSGTAFVAATEERSHEYNTFTMAAVFGISALMLSLVLGAAWVLIRGFAAPLTRISQGVRSLADGNFDIVLPGLGRKDEIGEIASAVEIFKSKAIDRAKADAELKQSESTRAATAHKQEMMRLGDQFQATAGTIVDKVLEASTRLEATAKELAGHSETTERLSGIVAAASEETSANVQGVASASQQLSSTVAQIGAQVQESTRMAQAAVEQASKTQECVAELSQSAERIGNVVDLIDTIASQTNLLALNATIEAARAGEAGKGFAVVAQEVKALASQTGQATSQIAAQITSMQGATSDAVAAIEGITSTIGKLSEYVGAIASAVEEQGATTREITRSVGEAAKGTAQVASSISEVNTGATETGAASGEVLSSAQSLSRDSSELKVEMEKFLSIVRSA</sequence>